<dbReference type="SUPFAM" id="SSF48452">
    <property type="entry name" value="TPR-like"/>
    <property type="match status" value="1"/>
</dbReference>
<gene>
    <name evidence="2" type="ORF">F3F51_10175</name>
</gene>
<dbReference type="Gene3D" id="1.25.40.390">
    <property type="match status" value="1"/>
</dbReference>
<name>A0A6N3VD01_BACOV</name>
<evidence type="ECO:0000256" key="1">
    <source>
        <dbReference type="SAM" id="SignalP"/>
    </source>
</evidence>
<feature type="chain" id="PRO_5027025889" evidence="1">
    <location>
        <begin position="29"/>
        <end position="525"/>
    </location>
</feature>
<comment type="caution">
    <text evidence="2">The sequence shown here is derived from an EMBL/GenBank/DDBJ whole genome shotgun (WGS) entry which is preliminary data.</text>
</comment>
<protein>
    <submittedName>
        <fullName evidence="2">SusD/RagB family nutrient-binding outer membrane lipoprotein</fullName>
    </submittedName>
</protein>
<proteinExistence type="predicted"/>
<organism evidence="2 3">
    <name type="scientific">Bacteroides ovatus</name>
    <dbReference type="NCBI Taxonomy" id="28116"/>
    <lineage>
        <taxon>Bacteria</taxon>
        <taxon>Pseudomonadati</taxon>
        <taxon>Bacteroidota</taxon>
        <taxon>Bacteroidia</taxon>
        <taxon>Bacteroidales</taxon>
        <taxon>Bacteroidaceae</taxon>
        <taxon>Bacteroides</taxon>
    </lineage>
</organism>
<dbReference type="Proteomes" id="UP000460135">
    <property type="component" value="Unassembled WGS sequence"/>
</dbReference>
<dbReference type="InterPro" id="IPR011990">
    <property type="entry name" value="TPR-like_helical_dom_sf"/>
</dbReference>
<evidence type="ECO:0000313" key="2">
    <source>
        <dbReference type="EMBL" id="KAA3805196.1"/>
    </source>
</evidence>
<dbReference type="EMBL" id="VWLX01000007">
    <property type="protein sequence ID" value="KAA3805196.1"/>
    <property type="molecule type" value="Genomic_DNA"/>
</dbReference>
<dbReference type="PROSITE" id="PS51257">
    <property type="entry name" value="PROKAR_LIPOPROTEIN"/>
    <property type="match status" value="1"/>
</dbReference>
<evidence type="ECO:0000313" key="3">
    <source>
        <dbReference type="Proteomes" id="UP000460135"/>
    </source>
</evidence>
<sequence length="525" mass="58262">MSKKRIMRNCIKLSACILMISLITGCTGKFEEYNTNPFGPTPQDMLGDNATTGSLIRSMIPALAQGQQNNSQMLDQMIGSEFGGEISCIATWGNGGNYYTYNPRIGWYGNMFDTTMPQIYTGFFQIRDFTEGKGLSYQWAQILRVAASLRISDCYGPIPYSQISGSAFTVAYDSMDKLYEAMFEDLEEAIVAFKTSVLAGEDMSSLAEYDLVFDGDFNRWVKFANTLKLRMAMRISNVAPELARQKAEEAVTDVVGVMTTSADAAYSNYNDGMNPYYRVAFSWNEIRVSANITSYLSGYNDPRLAVYANDAQLTDGGKVGVRNGIYQSDATQASYANFSRPNIGMDDKLLIMSASEAYFLRAEGALKGWNMNGSAKELYEQGVQVAMEERGVSAVGYLERTDTPADYVDPTDSGKNRTAVSTICPKWDDAASAEVNLERILVQKWIANFPNGWETWADIRRTGYPKLFPIVNNLNTDGVTVERGMRRLPFPQSEYNTNNANVRAAVTLLGGSDTSATDIWWAKKN</sequence>
<keyword evidence="2" id="KW-0449">Lipoprotein</keyword>
<keyword evidence="1" id="KW-0732">Signal</keyword>
<accession>A0A6N3VD01</accession>
<dbReference type="Pfam" id="PF12741">
    <property type="entry name" value="SusD-like"/>
    <property type="match status" value="1"/>
</dbReference>
<dbReference type="InterPro" id="IPR024302">
    <property type="entry name" value="SusD-like"/>
</dbReference>
<feature type="signal peptide" evidence="1">
    <location>
        <begin position="1"/>
        <end position="28"/>
    </location>
</feature>
<dbReference type="AlphaFoldDB" id="A0A6N3VD01"/>
<reference evidence="2 3" key="1">
    <citation type="journal article" date="2019" name="Nat. Med.">
        <title>A library of human gut bacterial isolates paired with longitudinal multiomics data enables mechanistic microbiome research.</title>
        <authorList>
            <person name="Poyet M."/>
            <person name="Groussin M."/>
            <person name="Gibbons S.M."/>
            <person name="Avila-Pacheco J."/>
            <person name="Jiang X."/>
            <person name="Kearney S.M."/>
            <person name="Perrotta A.R."/>
            <person name="Berdy B."/>
            <person name="Zhao S."/>
            <person name="Lieberman T.D."/>
            <person name="Swanson P.K."/>
            <person name="Smith M."/>
            <person name="Roesemann S."/>
            <person name="Alexander J.E."/>
            <person name="Rich S.A."/>
            <person name="Livny J."/>
            <person name="Vlamakis H."/>
            <person name="Clish C."/>
            <person name="Bullock K."/>
            <person name="Deik A."/>
            <person name="Scott J."/>
            <person name="Pierce K.A."/>
            <person name="Xavier R.J."/>
            <person name="Alm E.J."/>
        </authorList>
    </citation>
    <scope>NUCLEOTIDE SEQUENCE [LARGE SCALE GENOMIC DNA]</scope>
    <source>
        <strain evidence="2 3">BIOML-A183</strain>
    </source>
</reference>